<protein>
    <submittedName>
        <fullName evidence="3">Uncharacterized protein</fullName>
    </submittedName>
</protein>
<name>A0ABV2SFU4_9GAMM</name>
<organism evidence="3 4">
    <name type="scientific">Endozoicomonas lisbonensis</name>
    <dbReference type="NCBI Taxonomy" id="3120522"/>
    <lineage>
        <taxon>Bacteria</taxon>
        <taxon>Pseudomonadati</taxon>
        <taxon>Pseudomonadota</taxon>
        <taxon>Gammaproteobacteria</taxon>
        <taxon>Oceanospirillales</taxon>
        <taxon>Endozoicomonadaceae</taxon>
        <taxon>Endozoicomonas</taxon>
    </lineage>
</organism>
<keyword evidence="4" id="KW-1185">Reference proteome</keyword>
<feature type="compositionally biased region" description="Polar residues" evidence="2">
    <location>
        <begin position="403"/>
        <end position="412"/>
    </location>
</feature>
<gene>
    <name evidence="3" type="ORF">V5J35_001828</name>
</gene>
<feature type="region of interest" description="Disordered" evidence="2">
    <location>
        <begin position="1244"/>
        <end position="1265"/>
    </location>
</feature>
<evidence type="ECO:0000313" key="3">
    <source>
        <dbReference type="EMBL" id="MET4756636.1"/>
    </source>
</evidence>
<dbReference type="EMBL" id="JBEWTB010000002">
    <property type="protein sequence ID" value="MET4756636.1"/>
    <property type="molecule type" value="Genomic_DNA"/>
</dbReference>
<dbReference type="Proteomes" id="UP001549366">
    <property type="component" value="Unassembled WGS sequence"/>
</dbReference>
<dbReference type="PANTHER" id="PTHR45615:SF40">
    <property type="entry name" value="MYOSIN HEAVY CHAIN, NON-MUSCLE"/>
    <property type="match status" value="1"/>
</dbReference>
<feature type="coiled-coil region" evidence="1">
    <location>
        <begin position="1035"/>
        <end position="1062"/>
    </location>
</feature>
<sequence length="1587" mass="179997">MLLRIKTGTLFLQLLFLFLLVSGIHSARLFAATTSEDAALYHAEFSVPGVSIKVPLDLKSLESAAVLQLAVSFALLLPDSFYKNACLPRKQTVYSDFRAYSLISSIVLFFHLCDRFQQWVSGLLFSGLLLSDPEWKTAAIPSATSEACTTNPVLGYQTQIEVEAHYQLQRENFGTLHSLVAYVTEMAQHLSPGQSTVRSHDWRAELEVLQQDASGITFSITLPDRDNSTNTYEVGSDSGIYWIKRFDGMNIERYWQIAWSEPEEGSTTTDLTIQLAGSMKSEESGVPIELTVPQWLSQRLLAANTAMAIAEFNRLFIGWYQSSFLASEPVFKVLSKALSIRHPEAGSDIKNAIIPAINSGYLYCPDWKGKPIYFPDNVPESHIRKAPRSGGASSGSGDRPIIRQSTKHTSSMADKKAAGTPWRKKEDRDDEKPPFPADTKLPDYMTAPKSLLRRATGSFYYNSGINGQASLAVTLQNVEDLVYTLSSAGMLQILPVEGVTSDQWPMVVSRRLARYINPSLFAGQSASSNETGMSEEYTVKMTQAMFNTILKRFYEFREFAFVIRKLQNDLEWIIASFCTEKKIERRFYGGWLARLFFLKNPLHQGSLHEGNLPVTNDIDVFLAWLFDHVDIFKKYMEEKLEGSGFEISNFKQENLLFTFPEKNNENAPYMHSAFYFKGVGGWGKFNDYLPNLDVAMVNSERVPSFTTEAEVISECVNRGLCFEARKRGTNTIRKEGKHWGRILLLNKVFPENIVFRSRLESIKLQVQNAELTKEVDSQEKQIKSLYSQFYGTKVELKKALENVEYLSGRISKTEEEKKSSLKILQKKSDEKSLKLMREINNKDNKIKSLSAKNKVMDDNESKLLEEIGEKTKKIDRLFSDNKCLSSEMLELNLSVQTLSANNEYLKGEVSNLEKNILIKDSEQVKLLAENQRLINEMFESVRHVHAGVEERAVLSSEKKFLGNEVSRLKQLLLIRGSEYGRLLTEYQRLNGEMHNMAQHMRAGAEERAVLSSRNKHLGGEVSRLGQDLSIKDLEYASLSSENKRLDDEISALEETLLAKDSELASLPPENKRLSDKVSTLEKVLIEKDSEHASLSSENERLGDKVSELEEVLAAKESEHISLSSENKQLTEAVKESKQLIQTGVEENEKQKKKISSLKKELNQRSMDTVVSGLKGRIKKMEGEQQLLRAKKKELNNKIGVLEKNIKDIGRENLILKKYNNENSQPHNVDGSLITAPGDLEKSAEEQHKKTGVNTKPDLKGRKQQIQDARDNHWYKGLIAVAAGYFGYKMRGFWGQAPVDCEKFSHRYIRHLCASLDNDDGLNRDILQVLDELSEEHRVVDYRIFSVSLKQGSMGPVNQKALSKAERKKEKLQGRRLLMVHSGHHLLGQITEEQWLQMIKGIRSAWIAGGQAGLFREIVSGIVDYCGFMPDGKWQEECSRKAVSKLLAKRSRAENFVVVRGRDIKLGNQDRVIAFLPVWDITSGQLEWHDVWPYRLDRKGYTILGSSKTDDQFVSQCTGGDTKTNKKVFTYLNWADINPSHCERGKVIVVNGSKDSAFWEYWIRYDQHSVQSKDDMGTFYGAWEYDTP</sequence>
<keyword evidence="1" id="KW-0175">Coiled coil</keyword>
<evidence type="ECO:0000256" key="2">
    <source>
        <dbReference type="SAM" id="MobiDB-lite"/>
    </source>
</evidence>
<feature type="compositionally biased region" description="Basic and acidic residues" evidence="2">
    <location>
        <begin position="413"/>
        <end position="433"/>
    </location>
</feature>
<comment type="caution">
    <text evidence="3">The sequence shown here is derived from an EMBL/GenBank/DDBJ whole genome shotgun (WGS) entry which is preliminary data.</text>
</comment>
<reference evidence="3 4" key="1">
    <citation type="submission" date="2024-06" db="EMBL/GenBank/DDBJ databases">
        <title>Genomic Encyclopedia of Type Strains, Phase V (KMG-V): Genome sequencing to study the core and pangenomes of soil and plant-associated prokaryotes.</title>
        <authorList>
            <person name="Whitman W."/>
        </authorList>
    </citation>
    <scope>NUCLEOTIDE SEQUENCE [LARGE SCALE GENOMIC DNA]</scope>
    <source>
        <strain evidence="3 4">NE40</strain>
    </source>
</reference>
<evidence type="ECO:0000313" key="4">
    <source>
        <dbReference type="Proteomes" id="UP001549366"/>
    </source>
</evidence>
<feature type="region of interest" description="Disordered" evidence="2">
    <location>
        <begin position="383"/>
        <end position="443"/>
    </location>
</feature>
<feature type="coiled-coil region" evidence="1">
    <location>
        <begin position="1091"/>
        <end position="1211"/>
    </location>
</feature>
<proteinExistence type="predicted"/>
<evidence type="ECO:0000256" key="1">
    <source>
        <dbReference type="SAM" id="Coils"/>
    </source>
</evidence>
<dbReference type="PANTHER" id="PTHR45615">
    <property type="entry name" value="MYOSIN HEAVY CHAIN, NON-MUSCLE"/>
    <property type="match status" value="1"/>
</dbReference>
<accession>A0ABV2SFU4</accession>
<dbReference type="RefSeq" id="WP_354010963.1">
    <property type="nucleotide sequence ID" value="NZ_JBEWTA010000001.1"/>
</dbReference>
<feature type="coiled-coil region" evidence="1">
    <location>
        <begin position="761"/>
        <end position="816"/>
    </location>
</feature>